<dbReference type="PANTHER" id="PTHR38479">
    <property type="entry name" value="LMO0824 PROTEIN"/>
    <property type="match status" value="1"/>
</dbReference>
<dbReference type="RefSeq" id="WP_286344497.1">
    <property type="nucleotide sequence ID" value="NZ_AP027732.1"/>
</dbReference>
<protein>
    <recommendedName>
        <fullName evidence="3">Winged helix DNA-binding domain-containing protein</fullName>
    </recommendedName>
</protein>
<evidence type="ECO:0008006" key="3">
    <source>
        <dbReference type="Google" id="ProtNLM"/>
    </source>
</evidence>
<organism evidence="1 2">
    <name type="scientific">Frondihabitans sucicola</name>
    <dbReference type="NCBI Taxonomy" id="1268041"/>
    <lineage>
        <taxon>Bacteria</taxon>
        <taxon>Bacillati</taxon>
        <taxon>Actinomycetota</taxon>
        <taxon>Actinomycetes</taxon>
        <taxon>Micrococcales</taxon>
        <taxon>Microbacteriaceae</taxon>
        <taxon>Frondihabitans</taxon>
    </lineage>
</organism>
<proteinExistence type="predicted"/>
<accession>A0ABN6Y6P4</accession>
<evidence type="ECO:0000313" key="1">
    <source>
        <dbReference type="EMBL" id="BDZ51827.1"/>
    </source>
</evidence>
<keyword evidence="2" id="KW-1185">Reference proteome</keyword>
<dbReference type="EMBL" id="AP027732">
    <property type="protein sequence ID" value="BDZ51827.1"/>
    <property type="molecule type" value="Genomic_DNA"/>
</dbReference>
<sequence length="319" mass="33831">MGTCPPVDGEEADVDAALTSGAVVRSWPMRGTLMMMARADSRWLTELLAPRSFAASAGVWRAAGLVERDFDRAAAAARDVLGDGAALSRAALLAAFEARGVETGGGRGSHLIRRIAGEGTIVFGPPRGTEQTFALLDEWVPEAESLERDDALERLAERYVAGHGPATAHDLAWWSGLTVSDARRAVALAGDALVEVPGGLLVSADDPAPVSARRTDVRLLPPFDELLLGYRDRTASLATENVARVVPYSNGLFSPTLTVDGRVVGVWRRALGGSRDRPTVEVSVEPFAPLARSTLASTERRAAEYARYLGRGLAFSVAA</sequence>
<name>A0ABN6Y6P4_9MICO</name>
<dbReference type="Proteomes" id="UP001321486">
    <property type="component" value="Chromosome"/>
</dbReference>
<dbReference type="PANTHER" id="PTHR38479:SF2">
    <property type="entry name" value="WINGED HELIX DNA-BINDING DOMAIN-CONTAINING PROTEIN"/>
    <property type="match status" value="1"/>
</dbReference>
<gene>
    <name evidence="1" type="ORF">GCM10025867_40680</name>
</gene>
<dbReference type="Pfam" id="PF06224">
    <property type="entry name" value="AlkZ-like"/>
    <property type="match status" value="1"/>
</dbReference>
<dbReference type="InterPro" id="IPR009351">
    <property type="entry name" value="AlkZ-like"/>
</dbReference>
<evidence type="ECO:0000313" key="2">
    <source>
        <dbReference type="Proteomes" id="UP001321486"/>
    </source>
</evidence>
<reference evidence="2" key="1">
    <citation type="journal article" date="2019" name="Int. J. Syst. Evol. Microbiol.">
        <title>The Global Catalogue of Microorganisms (GCM) 10K type strain sequencing project: providing services to taxonomists for standard genome sequencing and annotation.</title>
        <authorList>
            <consortium name="The Broad Institute Genomics Platform"/>
            <consortium name="The Broad Institute Genome Sequencing Center for Infectious Disease"/>
            <person name="Wu L."/>
            <person name="Ma J."/>
        </authorList>
    </citation>
    <scope>NUCLEOTIDE SEQUENCE [LARGE SCALE GENOMIC DNA]</scope>
    <source>
        <strain evidence="2">NBRC 108728</strain>
    </source>
</reference>